<dbReference type="RefSeq" id="WP_346108327.1">
    <property type="nucleotide sequence ID" value="NZ_BAAAOD010000086.1"/>
</dbReference>
<comment type="caution">
    <text evidence="2">The sequence shown here is derived from an EMBL/GenBank/DDBJ whole genome shotgun (WGS) entry which is preliminary data.</text>
</comment>
<evidence type="ECO:0000313" key="3">
    <source>
        <dbReference type="Proteomes" id="UP001367513"/>
    </source>
</evidence>
<organism evidence="2 3">
    <name type="scientific">Pseudonocardia alni subsp. carboxydivorans</name>
    <dbReference type="NCBI Taxonomy" id="415010"/>
    <lineage>
        <taxon>Bacteria</taxon>
        <taxon>Bacillati</taxon>
        <taxon>Actinomycetota</taxon>
        <taxon>Actinomycetes</taxon>
        <taxon>Pseudonocardiales</taxon>
        <taxon>Pseudonocardiaceae</taxon>
        <taxon>Pseudonocardia</taxon>
    </lineage>
</organism>
<protein>
    <submittedName>
        <fullName evidence="2">VOC family protein</fullName>
    </submittedName>
</protein>
<dbReference type="InterPro" id="IPR037523">
    <property type="entry name" value="VOC_core"/>
</dbReference>
<evidence type="ECO:0000313" key="2">
    <source>
        <dbReference type="EMBL" id="MEK6467335.1"/>
    </source>
</evidence>
<proteinExistence type="predicted"/>
<evidence type="ECO:0000259" key="1">
    <source>
        <dbReference type="PROSITE" id="PS51819"/>
    </source>
</evidence>
<gene>
    <name evidence="2" type="ORF">WG925_26670</name>
</gene>
<dbReference type="PROSITE" id="PS51819">
    <property type="entry name" value="VOC"/>
    <property type="match status" value="1"/>
</dbReference>
<dbReference type="SUPFAM" id="SSF54593">
    <property type="entry name" value="Glyoxalase/Bleomycin resistance protein/Dihydroxybiphenyl dioxygenase"/>
    <property type="match status" value="1"/>
</dbReference>
<keyword evidence="3" id="KW-1185">Reference proteome</keyword>
<feature type="domain" description="VOC" evidence="1">
    <location>
        <begin position="7"/>
        <end position="116"/>
    </location>
</feature>
<accession>A0ABU9APH0</accession>
<dbReference type="Gene3D" id="3.10.180.10">
    <property type="entry name" value="2,3-Dihydroxybiphenyl 1,2-Dioxygenase, domain 1"/>
    <property type="match status" value="1"/>
</dbReference>
<dbReference type="Proteomes" id="UP001367513">
    <property type="component" value="Unassembled WGS sequence"/>
</dbReference>
<reference evidence="2 3" key="1">
    <citation type="submission" date="2024-03" db="EMBL/GenBank/DDBJ databases">
        <title>Draft genome sequence of Pseudonocardia carboxydivorans JCM 14827.</title>
        <authorList>
            <person name="Duangmal K."/>
        </authorList>
    </citation>
    <scope>NUCLEOTIDE SEQUENCE [LARGE SCALE GENOMIC DNA]</scope>
    <source>
        <strain evidence="2 3">JCM 14827</strain>
    </source>
</reference>
<dbReference type="EMBL" id="JBBPIX010000025">
    <property type="protein sequence ID" value="MEK6467335.1"/>
    <property type="molecule type" value="Genomic_DNA"/>
</dbReference>
<dbReference type="InterPro" id="IPR029068">
    <property type="entry name" value="Glyas_Bleomycin-R_OHBP_Dase"/>
</dbReference>
<sequence length="125" mass="12744">MPRTRPVLGVLAGLPTSDIDRGIAWLSVVLGEEPSARPMPVLADWYLGPAGTVQLGLDPDRAGGGLLTLQVDDVTAVAGRLRAAGITLEVDATSSERIAFGTATDPDGNAVTLVEAKPGFAPQGG</sequence>
<name>A0ABU9APH0_PSEA5</name>